<organism evidence="2 3">
    <name type="scientific">Immersiella caudata</name>
    <dbReference type="NCBI Taxonomy" id="314043"/>
    <lineage>
        <taxon>Eukaryota</taxon>
        <taxon>Fungi</taxon>
        <taxon>Dikarya</taxon>
        <taxon>Ascomycota</taxon>
        <taxon>Pezizomycotina</taxon>
        <taxon>Sordariomycetes</taxon>
        <taxon>Sordariomycetidae</taxon>
        <taxon>Sordariales</taxon>
        <taxon>Lasiosphaeriaceae</taxon>
        <taxon>Immersiella</taxon>
    </lineage>
</organism>
<evidence type="ECO:0000313" key="2">
    <source>
        <dbReference type="EMBL" id="KAK0622546.1"/>
    </source>
</evidence>
<evidence type="ECO:0000259" key="1">
    <source>
        <dbReference type="Pfam" id="PF14832"/>
    </source>
</evidence>
<feature type="domain" description="Tautomerase cis-CaaD-like" evidence="1">
    <location>
        <begin position="50"/>
        <end position="179"/>
    </location>
</feature>
<protein>
    <submittedName>
        <fullName evidence="2">Oxalocrotonate tautomerase enzyme-domain-containing protein</fullName>
    </submittedName>
</protein>
<dbReference type="EMBL" id="JAULSU010000003">
    <property type="protein sequence ID" value="KAK0622546.1"/>
    <property type="molecule type" value="Genomic_DNA"/>
</dbReference>
<keyword evidence="3" id="KW-1185">Reference proteome</keyword>
<name>A0AA39WVW6_9PEZI</name>
<dbReference type="Pfam" id="PF14832">
    <property type="entry name" value="Tautomerase_3"/>
    <property type="match status" value="1"/>
</dbReference>
<gene>
    <name evidence="2" type="ORF">B0T14DRAFT_475570</name>
</gene>
<dbReference type="Gene3D" id="3.30.429.10">
    <property type="entry name" value="Macrophage Migration Inhibitory Factor"/>
    <property type="match status" value="1"/>
</dbReference>
<proteinExistence type="predicted"/>
<accession>A0AA39WVW6</accession>
<evidence type="ECO:0000313" key="3">
    <source>
        <dbReference type="Proteomes" id="UP001175000"/>
    </source>
</evidence>
<comment type="caution">
    <text evidence="2">The sequence shown here is derived from an EMBL/GenBank/DDBJ whole genome shotgun (WGS) entry which is preliminary data.</text>
</comment>
<dbReference type="InterPro" id="IPR028116">
    <property type="entry name" value="Cis-CaaD-like"/>
</dbReference>
<dbReference type="InterPro" id="IPR014347">
    <property type="entry name" value="Tautomerase/MIF_sf"/>
</dbReference>
<dbReference type="Proteomes" id="UP001175000">
    <property type="component" value="Unassembled WGS sequence"/>
</dbReference>
<sequence>MVKMSWHRGMAYGKMSRMDLVVEDRVSTKPTILFQPLSNLNHLTTTSLNMPLWLVYHPEGTFVTPESKQALANDVMGMYTSGGLPAFYVVVNFITLPHTNIFVGGKNPPPEKPFIRFTVDHLAIHFKDDAERKLRVITTLDALIKPHVADKGYDWEFSIDETPRDLWKINGFVPPPRKQSPLSKFLPLYFKNRS</sequence>
<dbReference type="AlphaFoldDB" id="A0AA39WVW6"/>
<reference evidence="2" key="1">
    <citation type="submission" date="2023-06" db="EMBL/GenBank/DDBJ databases">
        <title>Genome-scale phylogeny and comparative genomics of the fungal order Sordariales.</title>
        <authorList>
            <consortium name="Lawrence Berkeley National Laboratory"/>
            <person name="Hensen N."/>
            <person name="Bonometti L."/>
            <person name="Westerberg I."/>
            <person name="Brannstrom I.O."/>
            <person name="Guillou S."/>
            <person name="Cros-Aarteil S."/>
            <person name="Calhoun S."/>
            <person name="Haridas S."/>
            <person name="Kuo A."/>
            <person name="Mondo S."/>
            <person name="Pangilinan J."/>
            <person name="Riley R."/>
            <person name="Labutti K."/>
            <person name="Andreopoulos B."/>
            <person name="Lipzen A."/>
            <person name="Chen C."/>
            <person name="Yanf M."/>
            <person name="Daum C."/>
            <person name="Ng V."/>
            <person name="Clum A."/>
            <person name="Steindorff A."/>
            <person name="Ohm R."/>
            <person name="Martin F."/>
            <person name="Silar P."/>
            <person name="Natvig D."/>
            <person name="Lalanne C."/>
            <person name="Gautier V."/>
            <person name="Ament-Velasquez S.L."/>
            <person name="Kruys A."/>
            <person name="Hutchinson M.I."/>
            <person name="Powell A.J."/>
            <person name="Barry K."/>
            <person name="Miller A.N."/>
            <person name="Grigoriev I.V."/>
            <person name="Debuchy R."/>
            <person name="Gladieux P."/>
            <person name="Thoren M.H."/>
            <person name="Johannesson H."/>
        </authorList>
    </citation>
    <scope>NUCLEOTIDE SEQUENCE</scope>
    <source>
        <strain evidence="2">CBS 606.72</strain>
    </source>
</reference>